<keyword evidence="2" id="KW-1185">Reference proteome</keyword>
<organism evidence="1 2">
    <name type="scientific">Desulfotalea psychrophila</name>
    <dbReference type="NCBI Taxonomy" id="84980"/>
    <lineage>
        <taxon>Bacteria</taxon>
        <taxon>Pseudomonadati</taxon>
        <taxon>Thermodesulfobacteriota</taxon>
        <taxon>Desulfobulbia</taxon>
        <taxon>Desulfobulbales</taxon>
        <taxon>Desulfocapsaceae</taxon>
        <taxon>Desulfotalea</taxon>
    </lineage>
</organism>
<evidence type="ECO:0000313" key="1">
    <source>
        <dbReference type="EMBL" id="MBN4068424.1"/>
    </source>
</evidence>
<comment type="caution">
    <text evidence="1">The sequence shown here is derived from an EMBL/GenBank/DDBJ whole genome shotgun (WGS) entry which is preliminary data.</text>
</comment>
<protein>
    <submittedName>
        <fullName evidence="1">DUF3164 family protein</fullName>
    </submittedName>
</protein>
<dbReference type="Proteomes" id="UP000717534">
    <property type="component" value="Unassembled WGS sequence"/>
</dbReference>
<evidence type="ECO:0000313" key="2">
    <source>
        <dbReference type="Proteomes" id="UP000717534"/>
    </source>
</evidence>
<accession>A0ABS3ATI3</accession>
<gene>
    <name evidence="1" type="ORF">JYU06_02725</name>
</gene>
<dbReference type="EMBL" id="JAFITO010000015">
    <property type="protein sequence ID" value="MBN4068424.1"/>
    <property type="molecule type" value="Genomic_DNA"/>
</dbReference>
<reference evidence="1 2" key="1">
    <citation type="submission" date="2021-02" db="EMBL/GenBank/DDBJ databases">
        <title>Activity-based single-cell genomes from oceanic crustal fluid captures similar information to metagenomic and metatranscriptomic surveys with orders of magnitude less sampling.</title>
        <authorList>
            <person name="D'Angelo T.S."/>
            <person name="Orcutt B.N."/>
        </authorList>
    </citation>
    <scope>NUCLEOTIDE SEQUENCE [LARGE SCALE GENOMIC DNA]</scope>
    <source>
        <strain evidence="1">AH-315-G02</strain>
    </source>
</reference>
<sequence>MPVKDDKGRWIDATGNPVPPKYIDPVEKKRDQMVEKQLRQAFLLQERMAKFKKAVLADIGKYLDWLAHRHGEDALSPGGNYMLTGFSGNKRIQIKVNKVIEFDERLQLAKKKIDACLERWSQGANDNFKVVVFDAFKVDRKGNVDTKRILGLRKLKIKDNEWVAAMDLITEAITITGNRSYLMFQIKADKDAEWESLRLDLAGV</sequence>
<name>A0ABS3ATI3_9BACT</name>
<dbReference type="InterPro" id="IPR021505">
    <property type="entry name" value="Phage_B3_Orf6"/>
</dbReference>
<proteinExistence type="predicted"/>
<dbReference type="Pfam" id="PF11363">
    <property type="entry name" value="DUF3164"/>
    <property type="match status" value="1"/>
</dbReference>